<evidence type="ECO:0000313" key="6">
    <source>
        <dbReference type="Proteomes" id="UP001642484"/>
    </source>
</evidence>
<keyword evidence="2" id="KW-0964">Secreted</keyword>
<comment type="caution">
    <text evidence="5">The sequence shown here is derived from an EMBL/GenBank/DDBJ whole genome shotgun (WGS) entry which is preliminary data.</text>
</comment>
<evidence type="ECO:0000256" key="3">
    <source>
        <dbReference type="SAM" id="MobiDB-lite"/>
    </source>
</evidence>
<dbReference type="Gene3D" id="2.20.100.10">
    <property type="entry name" value="Thrombospondin type-1 (TSP1) repeat"/>
    <property type="match status" value="4"/>
</dbReference>
<dbReference type="Proteomes" id="UP001642484">
    <property type="component" value="Unassembled WGS sequence"/>
</dbReference>
<accession>A0ABP0LN24</accession>
<proteinExistence type="predicted"/>
<dbReference type="InterPro" id="IPR050439">
    <property type="entry name" value="ADAMTS_ADAMTS-like"/>
</dbReference>
<keyword evidence="4" id="KW-0732">Signal</keyword>
<organism evidence="5 6">
    <name type="scientific">Durusdinium trenchii</name>
    <dbReference type="NCBI Taxonomy" id="1381693"/>
    <lineage>
        <taxon>Eukaryota</taxon>
        <taxon>Sar</taxon>
        <taxon>Alveolata</taxon>
        <taxon>Dinophyceae</taxon>
        <taxon>Suessiales</taxon>
        <taxon>Symbiodiniaceae</taxon>
        <taxon>Durusdinium</taxon>
    </lineage>
</organism>
<dbReference type="GO" id="GO:0008237">
    <property type="term" value="F:metallopeptidase activity"/>
    <property type="evidence" value="ECO:0007669"/>
    <property type="project" value="UniProtKB-KW"/>
</dbReference>
<feature type="region of interest" description="Disordered" evidence="3">
    <location>
        <begin position="349"/>
        <end position="382"/>
    </location>
</feature>
<evidence type="ECO:0008006" key="7">
    <source>
        <dbReference type="Google" id="ProtNLM"/>
    </source>
</evidence>
<name>A0ABP0LN24_9DINO</name>
<dbReference type="SUPFAM" id="SSF82895">
    <property type="entry name" value="TSP-1 type 1 repeat"/>
    <property type="match status" value="4"/>
</dbReference>
<dbReference type="Gene3D" id="2.20.110.10">
    <property type="entry name" value="Histone H3 K4-specific methyltransferase SET7/9 N-terminal domain"/>
    <property type="match status" value="1"/>
</dbReference>
<evidence type="ECO:0000256" key="4">
    <source>
        <dbReference type="SAM" id="SignalP"/>
    </source>
</evidence>
<feature type="signal peptide" evidence="4">
    <location>
        <begin position="1"/>
        <end position="20"/>
    </location>
</feature>
<dbReference type="InterPro" id="IPR036383">
    <property type="entry name" value="TSP1_rpt_sf"/>
</dbReference>
<feature type="compositionally biased region" description="Low complexity" evidence="3">
    <location>
        <begin position="353"/>
        <end position="369"/>
    </location>
</feature>
<dbReference type="PROSITE" id="PS50092">
    <property type="entry name" value="TSP1"/>
    <property type="match status" value="4"/>
</dbReference>
<evidence type="ECO:0000313" key="5">
    <source>
        <dbReference type="EMBL" id="CAK9040621.1"/>
    </source>
</evidence>
<gene>
    <name evidence="5" type="ORF">CCMP2556_LOCUS21867</name>
</gene>
<keyword evidence="6" id="KW-1185">Reference proteome</keyword>
<comment type="subcellular location">
    <subcellularLocation>
        <location evidence="1">Secreted</location>
    </subcellularLocation>
</comment>
<evidence type="ECO:0000256" key="1">
    <source>
        <dbReference type="ARBA" id="ARBA00004613"/>
    </source>
</evidence>
<protein>
    <recommendedName>
        <fullName evidence="7">MORN repeat-containing protein</fullName>
    </recommendedName>
</protein>
<reference evidence="5 6" key="1">
    <citation type="submission" date="2024-02" db="EMBL/GenBank/DDBJ databases">
        <authorList>
            <person name="Chen Y."/>
            <person name="Shah S."/>
            <person name="Dougan E. K."/>
            <person name="Thang M."/>
            <person name="Chan C."/>
        </authorList>
    </citation>
    <scope>NUCLEOTIDE SEQUENCE [LARGE SCALE GENOMIC DNA]</scope>
</reference>
<dbReference type="SMART" id="SM00209">
    <property type="entry name" value="TSP1"/>
    <property type="match status" value="4"/>
</dbReference>
<dbReference type="EMBL" id="CAXAMN010013348">
    <property type="protein sequence ID" value="CAK9040621.1"/>
    <property type="molecule type" value="Genomic_DNA"/>
</dbReference>
<sequence length="839" mass="91990">MCCVVCRLVRVAALFQACLARTCFKAPASANGWYGIQWREHPYVGTGSYFDSVSFTAMTCTMGVYVNWIEYPNSGWDLSKDEHGASPRCSGQVSPNQNSTITCGKTGLHYTVHPAVWGECSRAEICDVQGVSHLQLITGTQVDYEWSPGEWTTCSETCGPGTKTRSVLCSPEDPGYCHQNEKPSTTDDCNLASCQWEIQSWGACSHLCGGGERNRNVTCPRDDSFCIGTKPDTTEACNEQLCEWDVQNWSACSQDCGGGGRNRNVTCPRDDSYCIGTKPDTTEACNEQLCEWDVQNWSACSQDCGGGERNRTVTCPRDDSYCIGTKPDTTEACNEQNCSTTTEAFAGEADDPSSTTSTFATATGTTLSSRATTASEEAPGQRQGLNEVLVAGLAIAGLIAAGIVVYCCHRCCRPDAACCCHCKKQEDDVVKAPGQEPVVVKEKRRARSGAGDTDSSRLDRQLTALVPDDVIVTVDKDDRESTPTPDDRVADSKDFEFSSVTEIQAGGMQKLGVVVQEHFDYEELAKDALFLVSGTTTLDAGTLKKINAERLKNGEKELPDAINVQQQMHEIEARGFQVLGCGVGDDGSLLREGVPLQEVRTGWARRRCTKPLISDQDLRLKCGMGKNDDNEDRWLVHYRHYSEKTKCGVLILAGSVDFFRLWAASDACRREVAEVPDGRLFAYIDGIVIRVNSPKPEKLWASAKAGPGYIVWSNGELYSGPLKNSQPHGKGTHYFENGDFFEGDFRDGQIHGKNGTHFYENGSKLEGTWASGKAVLATCTYHFVDGTKFTGQWPKEQMNAKSVQEHVLYQPPCCTLTFPMFWRQICPVNSDALPSVMDQ</sequence>
<dbReference type="InterPro" id="IPR000884">
    <property type="entry name" value="TSP1_rpt"/>
</dbReference>
<dbReference type="SUPFAM" id="SSF82185">
    <property type="entry name" value="Histone H3 K4-specific methyltransferase SET7/9 N-terminal domain"/>
    <property type="match status" value="1"/>
</dbReference>
<dbReference type="Pfam" id="PF19030">
    <property type="entry name" value="TSP1_ADAMTS"/>
    <property type="match status" value="4"/>
</dbReference>
<dbReference type="PANTHER" id="PTHR13723">
    <property type="entry name" value="ADAMTS A DISINTEGRIN AND METALLOPROTEASE WITH THROMBOSPONDIN MOTIFS PROTEASE"/>
    <property type="match status" value="1"/>
</dbReference>
<feature type="chain" id="PRO_5045391435" description="MORN repeat-containing protein" evidence="4">
    <location>
        <begin position="21"/>
        <end position="839"/>
    </location>
</feature>
<evidence type="ECO:0000256" key="2">
    <source>
        <dbReference type="ARBA" id="ARBA00022525"/>
    </source>
</evidence>